<protein>
    <submittedName>
        <fullName evidence="1">Uncharacterized protein</fullName>
    </submittedName>
</protein>
<dbReference type="KEGG" id="mmai:sS8_2558"/>
<organism evidence="1 2">
    <name type="scientific">Methylocaldum marinum</name>
    <dbReference type="NCBI Taxonomy" id="1432792"/>
    <lineage>
        <taxon>Bacteria</taxon>
        <taxon>Pseudomonadati</taxon>
        <taxon>Pseudomonadota</taxon>
        <taxon>Gammaproteobacteria</taxon>
        <taxon>Methylococcales</taxon>
        <taxon>Methylococcaceae</taxon>
        <taxon>Methylocaldum</taxon>
    </lineage>
</organism>
<keyword evidence="2" id="KW-1185">Reference proteome</keyword>
<evidence type="ECO:0000313" key="2">
    <source>
        <dbReference type="Proteomes" id="UP000266313"/>
    </source>
</evidence>
<evidence type="ECO:0000313" key="1">
    <source>
        <dbReference type="EMBL" id="BBA34509.1"/>
    </source>
</evidence>
<dbReference type="EMBL" id="AP017928">
    <property type="protein sequence ID" value="BBA34509.1"/>
    <property type="molecule type" value="Genomic_DNA"/>
</dbReference>
<reference evidence="1 2" key="1">
    <citation type="submission" date="2016-12" db="EMBL/GenBank/DDBJ databases">
        <title>Genome sequencing of Methylocaldum marinum.</title>
        <authorList>
            <person name="Takeuchi M."/>
            <person name="Kamagata Y."/>
            <person name="Hiraoka S."/>
            <person name="Oshima K."/>
            <person name="Hattori M."/>
            <person name="Iwasaki W."/>
        </authorList>
    </citation>
    <scope>NUCLEOTIDE SEQUENCE [LARGE SCALE GENOMIC DNA]</scope>
    <source>
        <strain evidence="1 2">S8</strain>
    </source>
</reference>
<dbReference type="Proteomes" id="UP000266313">
    <property type="component" value="Chromosome"/>
</dbReference>
<sequence length="66" mass="7214">MNIIISGQSLYEFRRIIPNAGCLGKVGGEAANILDQNRVWVDDIDNLQITFKKLVPGVVVLSSASR</sequence>
<accession>A0A250KXL1</accession>
<dbReference type="AlphaFoldDB" id="A0A250KXL1"/>
<gene>
    <name evidence="1" type="ORF">sS8_2558</name>
</gene>
<proteinExistence type="predicted"/>
<name>A0A250KXL1_9GAMM</name>